<evidence type="ECO:0000256" key="4">
    <source>
        <dbReference type="ARBA" id="ARBA00022729"/>
    </source>
</evidence>
<keyword evidence="4" id="KW-0732">Signal</keyword>
<keyword evidence="5" id="KW-0472">Membrane</keyword>
<dbReference type="Proteomes" id="UP000596857">
    <property type="component" value="Unassembled WGS sequence"/>
</dbReference>
<dbReference type="PROSITE" id="PS51257">
    <property type="entry name" value="PROKAR_LIPOPROTEIN"/>
    <property type="match status" value="1"/>
</dbReference>
<evidence type="ECO:0000256" key="3">
    <source>
        <dbReference type="ARBA" id="ARBA00022544"/>
    </source>
</evidence>
<evidence type="ECO:0000256" key="5">
    <source>
        <dbReference type="ARBA" id="ARBA00023136"/>
    </source>
</evidence>
<feature type="domain" description="Spore germination protein N-terminal" evidence="9">
    <location>
        <begin position="21"/>
        <end position="195"/>
    </location>
</feature>
<keyword evidence="6" id="KW-0564">Palmitate</keyword>
<sequence>MFRKISSVFLALSLILTGCWDRQELNDQAIVLGWGMDLMENGEYLATANLVLPLVSKSGGQESGGQSSTSGFMTESAFGKNNRDAEQNMQRKLSRVLFPGHRRNIFIGEKLAEKGVFSIMDEYGRSPMVRPRSNIFVVKGGTAQEAMSIAYQLEANPAIAVQKIQEKSGAPISRSLLDFFIMANGTGCGVMPALSIETPEVNTDKKTPEDSPPQTTLSLYGAAVFNEKLKLAGYLNYDEFWVRLWITNRLAFRNFTTIINSIDADKPGGAAADALSGATRGKTVSINVDTFKSQITPVMTGALPKFRILLEGKGFIEENNSPLNLSRPDNVQKVEARMNQYLEARIKKVLTKVQKDFKCDIFGFGDTIHHRHPYQWKKLAADWDTIFPDIDMDITVKLNLTGTGLTGQSLLPTRDGGEEK</sequence>
<evidence type="ECO:0000259" key="8">
    <source>
        <dbReference type="Pfam" id="PF05504"/>
    </source>
</evidence>
<dbReference type="PANTHER" id="PTHR35789">
    <property type="entry name" value="SPORE GERMINATION PROTEIN B3"/>
    <property type="match status" value="1"/>
</dbReference>
<proteinExistence type="inferred from homology"/>
<keyword evidence="7" id="KW-0449">Lipoprotein</keyword>
<comment type="caution">
    <text evidence="10">The sequence shown here is derived from an EMBL/GenBank/DDBJ whole genome shotgun (WGS) entry which is preliminary data.</text>
</comment>
<dbReference type="PANTHER" id="PTHR35789:SF1">
    <property type="entry name" value="SPORE GERMINATION PROTEIN B3"/>
    <property type="match status" value="1"/>
</dbReference>
<reference evidence="10 11" key="1">
    <citation type="submission" date="2019-10" db="EMBL/GenBank/DDBJ databases">
        <title>Description of Paenibacillus terricola sp. nov.</title>
        <authorList>
            <person name="Carlier A."/>
            <person name="Qi S."/>
        </authorList>
    </citation>
    <scope>NUCLEOTIDE SEQUENCE [LARGE SCALE GENOMIC DNA]</scope>
    <source>
        <strain evidence="10 11">LMG 31459</strain>
    </source>
</reference>
<evidence type="ECO:0000313" key="11">
    <source>
        <dbReference type="Proteomes" id="UP000596857"/>
    </source>
</evidence>
<keyword evidence="3" id="KW-0309">Germination</keyword>
<comment type="similarity">
    <text evidence="2">Belongs to the GerABKC lipoprotein family.</text>
</comment>
<comment type="subcellular location">
    <subcellularLocation>
        <location evidence="1">Membrane</location>
        <topology evidence="1">Lipid-anchor</topology>
    </subcellularLocation>
</comment>
<dbReference type="RefSeq" id="WP_171718045.1">
    <property type="nucleotide sequence ID" value="NZ_WHOB01000043.1"/>
</dbReference>
<dbReference type="InterPro" id="IPR008844">
    <property type="entry name" value="Spore_GerAC-like"/>
</dbReference>
<evidence type="ECO:0000256" key="1">
    <source>
        <dbReference type="ARBA" id="ARBA00004635"/>
    </source>
</evidence>
<evidence type="ECO:0000313" key="10">
    <source>
        <dbReference type="EMBL" id="NOU80389.1"/>
    </source>
</evidence>
<evidence type="ECO:0000259" key="9">
    <source>
        <dbReference type="Pfam" id="PF25198"/>
    </source>
</evidence>
<dbReference type="Pfam" id="PF05504">
    <property type="entry name" value="Spore_GerAC"/>
    <property type="match status" value="1"/>
</dbReference>
<keyword evidence="11" id="KW-1185">Reference proteome</keyword>
<dbReference type="InterPro" id="IPR038501">
    <property type="entry name" value="Spore_GerAC_C_sf"/>
</dbReference>
<feature type="domain" description="Spore germination GerAC-like C-terminal" evidence="8">
    <location>
        <begin position="221"/>
        <end position="404"/>
    </location>
</feature>
<dbReference type="InterPro" id="IPR046953">
    <property type="entry name" value="Spore_GerAC-like_C"/>
</dbReference>
<dbReference type="Gene3D" id="3.30.300.210">
    <property type="entry name" value="Nutrient germinant receptor protein C, domain 3"/>
    <property type="match status" value="1"/>
</dbReference>
<evidence type="ECO:0000256" key="6">
    <source>
        <dbReference type="ARBA" id="ARBA00023139"/>
    </source>
</evidence>
<name>A0ABX1YL36_9BACL</name>
<evidence type="ECO:0000256" key="7">
    <source>
        <dbReference type="ARBA" id="ARBA00023288"/>
    </source>
</evidence>
<dbReference type="NCBIfam" id="TIGR02887">
    <property type="entry name" value="spore_ger_x_C"/>
    <property type="match status" value="1"/>
</dbReference>
<protein>
    <submittedName>
        <fullName evidence="10">Ger(X)C family spore germination protein</fullName>
    </submittedName>
</protein>
<dbReference type="InterPro" id="IPR057336">
    <property type="entry name" value="GerAC_N"/>
</dbReference>
<accession>A0ABX1YL36</accession>
<organism evidence="10 11">
    <name type="scientific">Paenibacillus phytohabitans</name>
    <dbReference type="NCBI Taxonomy" id="2654978"/>
    <lineage>
        <taxon>Bacteria</taxon>
        <taxon>Bacillati</taxon>
        <taxon>Bacillota</taxon>
        <taxon>Bacilli</taxon>
        <taxon>Bacillales</taxon>
        <taxon>Paenibacillaceae</taxon>
        <taxon>Paenibacillus</taxon>
    </lineage>
</organism>
<dbReference type="Pfam" id="PF25198">
    <property type="entry name" value="Spore_GerAC_N"/>
    <property type="match status" value="1"/>
</dbReference>
<evidence type="ECO:0000256" key="2">
    <source>
        <dbReference type="ARBA" id="ARBA00007886"/>
    </source>
</evidence>
<gene>
    <name evidence="10" type="ORF">GC101_16085</name>
</gene>
<dbReference type="EMBL" id="WHOB01000043">
    <property type="protein sequence ID" value="NOU80389.1"/>
    <property type="molecule type" value="Genomic_DNA"/>
</dbReference>